<dbReference type="InterPro" id="IPR002575">
    <property type="entry name" value="Aminoglycoside_PTrfase"/>
</dbReference>
<keyword evidence="2" id="KW-0067">ATP-binding</keyword>
<dbReference type="PANTHER" id="PTHR33540:SF1">
    <property type="entry name" value="N-ACETYLMURAMATE_N-ACETYLGLUCOSAMINE KINASE"/>
    <property type="match status" value="1"/>
</dbReference>
<accession>A0ABV9JP70</accession>
<sequence>MSSRSDLIALFLQQYFTNEPYSLTAISGDASFRRYFRVSTARQTYVLMDAPVPQEDCGRFVATQQSLAVAGLLVPQLLAKELDQGLLLLSDLGDQLLQPLLNEQTAVDWYRQALALLPKIRSIAATSAGPLPEFDQAFVLRELMICPEWFLGTHLQLELSEQDWALWQQAFSLLSDAAMQQPKAGMHRDYHSRNLMPQADGQLAVIDFQDIVLGPVSYDAVSLLKDCYVKWPPALVQQLAIEFYQQLQQRGELSSEVSEQTFLRWFDWMGLQRHIKVLGIFSRLYHRDNKAGYLPDLPRVLGYVLECCQRYPEFQPLALWLEQHVVPLLAPEY</sequence>
<gene>
    <name evidence="4" type="ORF">ACFO3I_13655</name>
</gene>
<comment type="caution">
    <text evidence="4">The sequence shown here is derived from an EMBL/GenBank/DDBJ whole genome shotgun (WGS) entry which is preliminary data.</text>
</comment>
<evidence type="ECO:0000256" key="1">
    <source>
        <dbReference type="ARBA" id="ARBA00022741"/>
    </source>
</evidence>
<reference evidence="5" key="1">
    <citation type="journal article" date="2019" name="Int. J. Syst. Evol. Microbiol.">
        <title>The Global Catalogue of Microorganisms (GCM) 10K type strain sequencing project: providing services to taxonomists for standard genome sequencing and annotation.</title>
        <authorList>
            <consortium name="The Broad Institute Genomics Platform"/>
            <consortium name="The Broad Institute Genome Sequencing Center for Infectious Disease"/>
            <person name="Wu L."/>
            <person name="Ma J."/>
        </authorList>
    </citation>
    <scope>NUCLEOTIDE SEQUENCE [LARGE SCALE GENOMIC DNA]</scope>
    <source>
        <strain evidence="5">DT28</strain>
    </source>
</reference>
<evidence type="ECO:0000313" key="4">
    <source>
        <dbReference type="EMBL" id="MFC4656055.1"/>
    </source>
</evidence>
<dbReference type="Gene3D" id="3.30.200.20">
    <property type="entry name" value="Phosphorylase Kinase, domain 1"/>
    <property type="match status" value="1"/>
</dbReference>
<keyword evidence="5" id="KW-1185">Reference proteome</keyword>
<dbReference type="Pfam" id="PF01636">
    <property type="entry name" value="APH"/>
    <property type="match status" value="1"/>
</dbReference>
<proteinExistence type="predicted"/>
<protein>
    <submittedName>
        <fullName evidence="4">Aminoglycoside phosphotransferase family protein</fullName>
    </submittedName>
</protein>
<evidence type="ECO:0000313" key="5">
    <source>
        <dbReference type="Proteomes" id="UP001595962"/>
    </source>
</evidence>
<dbReference type="Gene3D" id="3.90.1200.10">
    <property type="match status" value="1"/>
</dbReference>
<dbReference type="EMBL" id="JBHSGB010000012">
    <property type="protein sequence ID" value="MFC4656055.1"/>
    <property type="molecule type" value="Genomic_DNA"/>
</dbReference>
<dbReference type="PANTHER" id="PTHR33540">
    <property type="entry name" value="TRNA THREONYLCARBAMOYLADENOSINE BIOSYNTHESIS PROTEIN TSAE"/>
    <property type="match status" value="1"/>
</dbReference>
<keyword evidence="1" id="KW-0547">Nucleotide-binding</keyword>
<evidence type="ECO:0000256" key="2">
    <source>
        <dbReference type="ARBA" id="ARBA00022840"/>
    </source>
</evidence>
<name>A0ABV9JP70_9GAMM</name>
<dbReference type="RefSeq" id="WP_377334773.1">
    <property type="nucleotide sequence ID" value="NZ_JBHSGB010000012.1"/>
</dbReference>
<dbReference type="SUPFAM" id="SSF56112">
    <property type="entry name" value="Protein kinase-like (PK-like)"/>
    <property type="match status" value="1"/>
</dbReference>
<dbReference type="InterPro" id="IPR011009">
    <property type="entry name" value="Kinase-like_dom_sf"/>
</dbReference>
<feature type="domain" description="Aminoglycoside phosphotransferase" evidence="3">
    <location>
        <begin position="23"/>
        <end position="240"/>
    </location>
</feature>
<dbReference type="Proteomes" id="UP001595962">
    <property type="component" value="Unassembled WGS sequence"/>
</dbReference>
<evidence type="ECO:0000259" key="3">
    <source>
        <dbReference type="Pfam" id="PF01636"/>
    </source>
</evidence>
<organism evidence="4 5">
    <name type="scientific">Rheinheimera marina</name>
    <dbReference type="NCBI Taxonomy" id="1774958"/>
    <lineage>
        <taxon>Bacteria</taxon>
        <taxon>Pseudomonadati</taxon>
        <taxon>Pseudomonadota</taxon>
        <taxon>Gammaproteobacteria</taxon>
        <taxon>Chromatiales</taxon>
        <taxon>Chromatiaceae</taxon>
        <taxon>Rheinheimera</taxon>
    </lineage>
</organism>